<evidence type="ECO:0000313" key="6">
    <source>
        <dbReference type="Proteomes" id="UP000322214"/>
    </source>
</evidence>
<dbReference type="Gene3D" id="2.40.10.120">
    <property type="match status" value="1"/>
</dbReference>
<feature type="signal peptide" evidence="3">
    <location>
        <begin position="1"/>
        <end position="25"/>
    </location>
</feature>
<feature type="chain" id="PRO_5023093110" evidence="3">
    <location>
        <begin position="26"/>
        <end position="336"/>
    </location>
</feature>
<feature type="domain" description="PDZ" evidence="4">
    <location>
        <begin position="250"/>
        <end position="323"/>
    </location>
</feature>
<dbReference type="GO" id="GO:0004252">
    <property type="term" value="F:serine-type endopeptidase activity"/>
    <property type="evidence" value="ECO:0007669"/>
    <property type="project" value="InterPro"/>
</dbReference>
<keyword evidence="6" id="KW-1185">Reference proteome</keyword>
<evidence type="ECO:0000313" key="5">
    <source>
        <dbReference type="EMBL" id="QEG21745.1"/>
    </source>
</evidence>
<dbReference type="SMART" id="SM00228">
    <property type="entry name" value="PDZ"/>
    <property type="match status" value="1"/>
</dbReference>
<evidence type="ECO:0000256" key="2">
    <source>
        <dbReference type="ARBA" id="ARBA00022801"/>
    </source>
</evidence>
<dbReference type="Pfam" id="PF13365">
    <property type="entry name" value="Trypsin_2"/>
    <property type="match status" value="1"/>
</dbReference>
<reference evidence="5 6" key="1">
    <citation type="submission" date="2019-08" db="EMBL/GenBank/DDBJ databases">
        <title>Deep-cultivation of Planctomycetes and their phenomic and genomic characterization uncovers novel biology.</title>
        <authorList>
            <person name="Wiegand S."/>
            <person name="Jogler M."/>
            <person name="Boedeker C."/>
            <person name="Pinto D."/>
            <person name="Vollmers J."/>
            <person name="Rivas-Marin E."/>
            <person name="Kohn T."/>
            <person name="Peeters S.H."/>
            <person name="Heuer A."/>
            <person name="Rast P."/>
            <person name="Oberbeckmann S."/>
            <person name="Bunk B."/>
            <person name="Jeske O."/>
            <person name="Meyerdierks A."/>
            <person name="Storesund J.E."/>
            <person name="Kallscheuer N."/>
            <person name="Luecker S."/>
            <person name="Lage O.M."/>
            <person name="Pohl T."/>
            <person name="Merkel B.J."/>
            <person name="Hornburger P."/>
            <person name="Mueller R.-W."/>
            <person name="Bruemmer F."/>
            <person name="Labrenz M."/>
            <person name="Spormann A.M."/>
            <person name="Op den Camp H."/>
            <person name="Overmann J."/>
            <person name="Amann R."/>
            <person name="Jetten M.S.M."/>
            <person name="Mascher T."/>
            <person name="Medema M.H."/>
            <person name="Devos D.P."/>
            <person name="Kaster A.-K."/>
            <person name="Ovreas L."/>
            <person name="Rohde M."/>
            <person name="Galperin M.Y."/>
            <person name="Jogler C."/>
        </authorList>
    </citation>
    <scope>NUCLEOTIDE SEQUENCE [LARGE SCALE GENOMIC DNA]</scope>
    <source>
        <strain evidence="5 6">FC18</strain>
    </source>
</reference>
<dbReference type="SUPFAM" id="SSF50494">
    <property type="entry name" value="Trypsin-like serine proteases"/>
    <property type="match status" value="1"/>
</dbReference>
<dbReference type="Gene3D" id="2.30.42.10">
    <property type="match status" value="1"/>
</dbReference>
<evidence type="ECO:0000256" key="1">
    <source>
        <dbReference type="ARBA" id="ARBA00022670"/>
    </source>
</evidence>
<dbReference type="EMBL" id="CP042912">
    <property type="protein sequence ID" value="QEG21745.1"/>
    <property type="molecule type" value="Genomic_DNA"/>
</dbReference>
<dbReference type="InterPro" id="IPR001478">
    <property type="entry name" value="PDZ"/>
</dbReference>
<dbReference type="OrthoDB" id="264239at2"/>
<dbReference type="RefSeq" id="WP_075085428.1">
    <property type="nucleotide sequence ID" value="NZ_CP042912.1"/>
</dbReference>
<keyword evidence="1 5" id="KW-0645">Protease</keyword>
<evidence type="ECO:0000256" key="3">
    <source>
        <dbReference type="SAM" id="SignalP"/>
    </source>
</evidence>
<dbReference type="SUPFAM" id="SSF50156">
    <property type="entry name" value="PDZ domain-like"/>
    <property type="match status" value="1"/>
</dbReference>
<dbReference type="GO" id="GO:0006508">
    <property type="term" value="P:proteolysis"/>
    <property type="evidence" value="ECO:0007669"/>
    <property type="project" value="UniProtKB-KW"/>
</dbReference>
<organism evidence="5 6">
    <name type="scientific">Mariniblastus fucicola</name>
    <dbReference type="NCBI Taxonomy" id="980251"/>
    <lineage>
        <taxon>Bacteria</taxon>
        <taxon>Pseudomonadati</taxon>
        <taxon>Planctomycetota</taxon>
        <taxon>Planctomycetia</taxon>
        <taxon>Pirellulales</taxon>
        <taxon>Pirellulaceae</taxon>
        <taxon>Mariniblastus</taxon>
    </lineage>
</organism>
<evidence type="ECO:0000259" key="4">
    <source>
        <dbReference type="SMART" id="SM00228"/>
    </source>
</evidence>
<dbReference type="InterPro" id="IPR036034">
    <property type="entry name" value="PDZ_sf"/>
</dbReference>
<gene>
    <name evidence="5" type="primary">hhoB</name>
    <name evidence="5" type="ORF">MFFC18_16040</name>
</gene>
<dbReference type="Pfam" id="PF13180">
    <property type="entry name" value="PDZ_2"/>
    <property type="match status" value="1"/>
</dbReference>
<dbReference type="KEGG" id="mff:MFFC18_16040"/>
<name>A0A5B9P934_9BACT</name>
<accession>A0A5B9P934</accession>
<dbReference type="PRINTS" id="PR00834">
    <property type="entry name" value="PROTEASES2C"/>
</dbReference>
<keyword evidence="2" id="KW-0378">Hydrolase</keyword>
<keyword evidence="3" id="KW-0732">Signal</keyword>
<dbReference type="PANTHER" id="PTHR43343">
    <property type="entry name" value="PEPTIDASE S12"/>
    <property type="match status" value="1"/>
</dbReference>
<dbReference type="STRING" id="980251.GCA_001642875_03205"/>
<dbReference type="PANTHER" id="PTHR43343:SF3">
    <property type="entry name" value="PROTEASE DO-LIKE 8, CHLOROPLASTIC"/>
    <property type="match status" value="1"/>
</dbReference>
<dbReference type="InterPro" id="IPR001940">
    <property type="entry name" value="Peptidase_S1C"/>
</dbReference>
<dbReference type="InterPro" id="IPR051201">
    <property type="entry name" value="Chloro_Bact_Ser_Proteases"/>
</dbReference>
<proteinExistence type="predicted"/>
<dbReference type="Proteomes" id="UP000322214">
    <property type="component" value="Chromosome"/>
</dbReference>
<sequence length="336" mass="35924" precursor="true">MKDSTGFNCIAAVLLMLFCSTAVDAQSSAVKSVLPHTVKIVGSGGMRGLEAYQSGILISSEGHVLTAWSYVLDSASTVTTNDGERFQCKLLGYDAKLEIAVVKIDAEGLPHVDLASAVDPAIGTPILAFCNCYGVATGDEPVSVQRGVVSAKTKLAAKRGSWQIPYTDDVFILDAITSNPGSAGGMVCDVRGRPVGLIGKESQDARTGLWLSYAIPFSKLTESVNRILDGKNLQEQNMTSRRTAEPLDPQLLGFALVPEVLNRTPPYIEFVREKTVAFRAGLLADDLVIEINGLPTASCRDVAKRLGQVDRDSPVTITIQRGSEFLTVTMSLLESN</sequence>
<dbReference type="AlphaFoldDB" id="A0A5B9P934"/>
<dbReference type="InterPro" id="IPR009003">
    <property type="entry name" value="Peptidase_S1_PA"/>
</dbReference>
<protein>
    <submittedName>
        <fullName evidence="5">Serine protease HhoB</fullName>
    </submittedName>
</protein>